<gene>
    <name evidence="2" type="ORF">TSUD_336540</name>
</gene>
<dbReference type="Gene3D" id="3.60.40.10">
    <property type="entry name" value="PPM-type phosphatase domain"/>
    <property type="match status" value="1"/>
</dbReference>
<reference evidence="3" key="1">
    <citation type="journal article" date="2017" name="Front. Plant Sci.">
        <title>Climate Clever Clovers: New Paradigm to Reduce the Environmental Footprint of Ruminants by Breeding Low Methanogenic Forages Utilizing Haplotype Variation.</title>
        <authorList>
            <person name="Kaur P."/>
            <person name="Appels R."/>
            <person name="Bayer P.E."/>
            <person name="Keeble-Gagnere G."/>
            <person name="Wang J."/>
            <person name="Hirakawa H."/>
            <person name="Shirasawa K."/>
            <person name="Vercoe P."/>
            <person name="Stefanova K."/>
            <person name="Durmic Z."/>
            <person name="Nichols P."/>
            <person name="Revell C."/>
            <person name="Isobe S.N."/>
            <person name="Edwards D."/>
            <person name="Erskine W."/>
        </authorList>
    </citation>
    <scope>NUCLEOTIDE SEQUENCE [LARGE SCALE GENOMIC DNA]</scope>
    <source>
        <strain evidence="3">cv. Daliak</strain>
    </source>
</reference>
<evidence type="ECO:0000259" key="1">
    <source>
        <dbReference type="PROSITE" id="PS51746"/>
    </source>
</evidence>
<dbReference type="InterPro" id="IPR001932">
    <property type="entry name" value="PPM-type_phosphatase-like_dom"/>
</dbReference>
<organism evidence="2 3">
    <name type="scientific">Trifolium subterraneum</name>
    <name type="common">Subterranean clover</name>
    <dbReference type="NCBI Taxonomy" id="3900"/>
    <lineage>
        <taxon>Eukaryota</taxon>
        <taxon>Viridiplantae</taxon>
        <taxon>Streptophyta</taxon>
        <taxon>Embryophyta</taxon>
        <taxon>Tracheophyta</taxon>
        <taxon>Spermatophyta</taxon>
        <taxon>Magnoliopsida</taxon>
        <taxon>eudicotyledons</taxon>
        <taxon>Gunneridae</taxon>
        <taxon>Pentapetalae</taxon>
        <taxon>rosids</taxon>
        <taxon>fabids</taxon>
        <taxon>Fabales</taxon>
        <taxon>Fabaceae</taxon>
        <taxon>Papilionoideae</taxon>
        <taxon>50 kb inversion clade</taxon>
        <taxon>NPAAA clade</taxon>
        <taxon>Hologalegina</taxon>
        <taxon>IRL clade</taxon>
        <taxon>Trifolieae</taxon>
        <taxon>Trifolium</taxon>
    </lineage>
</organism>
<dbReference type="EMBL" id="DF973197">
    <property type="protein sequence ID" value="GAU19367.1"/>
    <property type="molecule type" value="Genomic_DNA"/>
</dbReference>
<evidence type="ECO:0000313" key="3">
    <source>
        <dbReference type="Proteomes" id="UP000242715"/>
    </source>
</evidence>
<feature type="domain" description="PPM-type phosphatase" evidence="1">
    <location>
        <begin position="1"/>
        <end position="255"/>
    </location>
</feature>
<dbReference type="InterPro" id="IPR036457">
    <property type="entry name" value="PPM-type-like_dom_sf"/>
</dbReference>
<proteinExistence type="predicted"/>
<name>A0A2Z6MMB0_TRISU</name>
<dbReference type="AlphaFoldDB" id="A0A2Z6MMB0"/>
<dbReference type="PANTHER" id="PTHR47992">
    <property type="entry name" value="PROTEIN PHOSPHATASE"/>
    <property type="match status" value="1"/>
</dbReference>
<evidence type="ECO:0000313" key="2">
    <source>
        <dbReference type="EMBL" id="GAU19367.1"/>
    </source>
</evidence>
<dbReference type="Proteomes" id="UP000242715">
    <property type="component" value="Unassembled WGS sequence"/>
</dbReference>
<protein>
    <recommendedName>
        <fullName evidence="1">PPM-type phosphatase domain-containing protein</fullName>
    </recommendedName>
</protein>
<accession>A0A2Z6MMB0</accession>
<dbReference type="InterPro" id="IPR015655">
    <property type="entry name" value="PP2C"/>
</dbReference>
<dbReference type="SUPFAM" id="SSF81606">
    <property type="entry name" value="PP2C-like"/>
    <property type="match status" value="1"/>
</dbReference>
<keyword evidence="3" id="KW-1185">Reference proteome</keyword>
<sequence length="292" mass="33594">MASFLNNLFGSPYKKYNIKLDEKFNNDPLAWSRPLRCFQQNIHYMDNPDVNFEVAVETIPRQGIREMETRLAVEQMVIDHSFKNPDIQQEFTRCFPDRRSHYQCIEVKGLSETSSCIGYAYMKNAKFTQRRPFEIPLSEVVTPPFNTFPLLSSHPDVSSRVLKDTDRFIIFGSGGFWKLISNEDAAKVVNTSPRDRIAERLATLAIEKGADKRGKNYRDLIEIPKSNCISGNNGNRNCGFRSAYHDDITVIVVYLDKRPNREGVRPEINSYIGCDNTVRQSEFRNFNNNANA</sequence>
<dbReference type="Pfam" id="PF00481">
    <property type="entry name" value="PP2C"/>
    <property type="match status" value="1"/>
</dbReference>
<dbReference type="PROSITE" id="PS51746">
    <property type="entry name" value="PPM_2"/>
    <property type="match status" value="1"/>
</dbReference>
<dbReference type="OrthoDB" id="10371946at2759"/>
<dbReference type="GO" id="GO:0004722">
    <property type="term" value="F:protein serine/threonine phosphatase activity"/>
    <property type="evidence" value="ECO:0007669"/>
    <property type="project" value="InterPro"/>
</dbReference>